<keyword evidence="6" id="KW-0694">RNA-binding</keyword>
<proteinExistence type="inferred from homology"/>
<feature type="non-terminal residue" evidence="8">
    <location>
        <position position="1"/>
    </location>
</feature>
<dbReference type="InterPro" id="IPR013961">
    <property type="entry name" value="RAI1"/>
</dbReference>
<feature type="non-terminal residue" evidence="8">
    <location>
        <position position="187"/>
    </location>
</feature>
<comment type="cofactor">
    <cofactor evidence="1 6">
        <name>a divalent metal cation</name>
        <dbReference type="ChEBI" id="CHEBI:60240"/>
    </cofactor>
</comment>
<dbReference type="GO" id="GO:0003723">
    <property type="term" value="F:RNA binding"/>
    <property type="evidence" value="ECO:0007669"/>
    <property type="project" value="UniProtKB-KW"/>
</dbReference>
<dbReference type="InterPro" id="IPR039039">
    <property type="entry name" value="RAI1-like_fam"/>
</dbReference>
<dbReference type="PANTHER" id="PTHR12395:SF9">
    <property type="entry name" value="DECAPPING AND EXORIBONUCLEASE PROTEIN"/>
    <property type="match status" value="1"/>
</dbReference>
<sequence>NSVEDPELLSRKTSVVNTNVQYCSVAKTALGKNKIIMGAEVDCIGESKPERHLDPINNYIELKTSRIIKREEENYKFEKYKLLKFWAQSFLIGIPRIIVGFRDDNGIVKNIREFKTMEIPRMVRGKNGMWDAAVCLNFANEFFDWLKTIVIIDDPRSSYTISYKHPFQSIEVTFSGSTNSVLAERHL</sequence>
<dbReference type="GO" id="GO:0005634">
    <property type="term" value="C:nucleus"/>
    <property type="evidence" value="ECO:0007669"/>
    <property type="project" value="UniProtKB-SubCell"/>
</dbReference>
<protein>
    <recommendedName>
        <fullName evidence="6">Decapping nuclease</fullName>
        <ecNumber evidence="6">3.6.1.-</ecNumber>
    </recommendedName>
</protein>
<dbReference type="OrthoDB" id="5853397at2759"/>
<reference evidence="8" key="1">
    <citation type="submission" date="2021-06" db="EMBL/GenBank/DDBJ databases">
        <authorList>
            <person name="Kallberg Y."/>
            <person name="Tangrot J."/>
            <person name="Rosling A."/>
        </authorList>
    </citation>
    <scope>NUCLEOTIDE SEQUENCE</scope>
    <source>
        <strain evidence="8">CL551</strain>
    </source>
</reference>
<dbReference type="Pfam" id="PF08652">
    <property type="entry name" value="RAI1"/>
    <property type="match status" value="1"/>
</dbReference>
<comment type="function">
    <text evidence="6">Decapping enzyme for NAD-capped RNAs: specifically hydrolyzes the nicotinamide adenine dinucleotide (NAD) cap from a subset of RNAs by removing the entire NAD moiety from the 5'-end of an NAD-capped RNA.</text>
</comment>
<comment type="catalytic activity">
    <reaction evidence="3">
        <text>a 5'-end (N(7)-methyl 5'-triphosphoguanosine)-ribonucleoside-ribonucleotide in mRNA + H2O = a (N(7)-methyl 5'-triphosphoguanosine)-nucleoside + a 5'-end phospho-ribonucleoside in mRNA + H(+)</text>
        <dbReference type="Rhea" id="RHEA:66928"/>
        <dbReference type="Rhea" id="RHEA-COMP:15692"/>
        <dbReference type="Rhea" id="RHEA-COMP:17313"/>
        <dbReference type="ChEBI" id="CHEBI:15377"/>
        <dbReference type="ChEBI" id="CHEBI:15378"/>
        <dbReference type="ChEBI" id="CHEBI:138282"/>
        <dbReference type="ChEBI" id="CHEBI:172876"/>
        <dbReference type="ChEBI" id="CHEBI:172877"/>
    </reaction>
    <physiologicalReaction direction="left-to-right" evidence="3">
        <dbReference type="Rhea" id="RHEA:66929"/>
    </physiologicalReaction>
</comment>
<evidence type="ECO:0000256" key="2">
    <source>
        <dbReference type="ARBA" id="ARBA00006562"/>
    </source>
</evidence>
<comment type="catalytic activity">
    <reaction evidence="5">
        <text>a 5'-end NAD(+)-phospho-ribonucleoside in mRNA + H2O = a 5'-end phospho-ribonucleoside in mRNA + NAD(+) + H(+)</text>
        <dbReference type="Rhea" id="RHEA:60880"/>
        <dbReference type="Rhea" id="RHEA-COMP:15692"/>
        <dbReference type="Rhea" id="RHEA-COMP:15698"/>
        <dbReference type="ChEBI" id="CHEBI:15377"/>
        <dbReference type="ChEBI" id="CHEBI:15378"/>
        <dbReference type="ChEBI" id="CHEBI:57540"/>
        <dbReference type="ChEBI" id="CHEBI:138282"/>
        <dbReference type="ChEBI" id="CHEBI:144029"/>
    </reaction>
    <physiologicalReaction direction="left-to-right" evidence="5">
        <dbReference type="Rhea" id="RHEA:60881"/>
    </physiologicalReaction>
</comment>
<evidence type="ECO:0000313" key="9">
    <source>
        <dbReference type="Proteomes" id="UP000789342"/>
    </source>
</evidence>
<comment type="similarity">
    <text evidence="2 6">Belongs to the DXO/Dom3Z family.</text>
</comment>
<keyword evidence="6" id="KW-0547">Nucleotide-binding</keyword>
<dbReference type="GO" id="GO:0046872">
    <property type="term" value="F:metal ion binding"/>
    <property type="evidence" value="ECO:0007669"/>
    <property type="project" value="UniProtKB-KW"/>
</dbReference>
<comment type="catalytic activity">
    <reaction evidence="4">
        <text>a 5'-end triphospho-ribonucleoside in mRNA + H2O = a 5'-end phospho-ribonucleoside in mRNA + diphosphate + H(+)</text>
        <dbReference type="Rhea" id="RHEA:78683"/>
        <dbReference type="Rhea" id="RHEA-COMP:15692"/>
        <dbReference type="Rhea" id="RHEA-COMP:17164"/>
        <dbReference type="ChEBI" id="CHEBI:15377"/>
        <dbReference type="ChEBI" id="CHEBI:15378"/>
        <dbReference type="ChEBI" id="CHEBI:33019"/>
        <dbReference type="ChEBI" id="CHEBI:138282"/>
        <dbReference type="ChEBI" id="CHEBI:167618"/>
    </reaction>
    <physiologicalReaction direction="left-to-right" evidence="4">
        <dbReference type="Rhea" id="RHEA:78684"/>
    </physiologicalReaction>
</comment>
<name>A0A9N9P1S9_9GLOM</name>
<keyword evidence="6" id="KW-0378">Hydrolase</keyword>
<dbReference type="GO" id="GO:0110155">
    <property type="term" value="P:NAD-cap decapping"/>
    <property type="evidence" value="ECO:0007669"/>
    <property type="project" value="TreeGrafter"/>
</dbReference>
<keyword evidence="6" id="KW-0479">Metal-binding</keyword>
<dbReference type="GO" id="GO:0004518">
    <property type="term" value="F:nuclease activity"/>
    <property type="evidence" value="ECO:0007669"/>
    <property type="project" value="UniProtKB-KW"/>
</dbReference>
<comment type="caution">
    <text evidence="8">The sequence shown here is derived from an EMBL/GenBank/DDBJ whole genome shotgun (WGS) entry which is preliminary data.</text>
</comment>
<keyword evidence="6" id="KW-0539">Nucleus</keyword>
<evidence type="ECO:0000313" key="8">
    <source>
        <dbReference type="EMBL" id="CAG8782022.1"/>
    </source>
</evidence>
<dbReference type="PANTHER" id="PTHR12395">
    <property type="entry name" value="DOM-3 RELATED"/>
    <property type="match status" value="1"/>
</dbReference>
<evidence type="ECO:0000259" key="7">
    <source>
        <dbReference type="Pfam" id="PF08652"/>
    </source>
</evidence>
<dbReference type="EC" id="3.6.1.-" evidence="6"/>
<keyword evidence="9" id="KW-1185">Reference proteome</keyword>
<feature type="domain" description="RAI1-like" evidence="7">
    <location>
        <begin position="4"/>
        <end position="173"/>
    </location>
</feature>
<comment type="subcellular location">
    <subcellularLocation>
        <location evidence="6">Nucleus</location>
    </subcellularLocation>
</comment>
<dbReference type="GO" id="GO:0034353">
    <property type="term" value="F:mRNA 5'-diphosphatase activity"/>
    <property type="evidence" value="ECO:0007669"/>
    <property type="project" value="TreeGrafter"/>
</dbReference>
<dbReference type="GO" id="GO:0005829">
    <property type="term" value="C:cytosol"/>
    <property type="evidence" value="ECO:0007669"/>
    <property type="project" value="TreeGrafter"/>
</dbReference>
<evidence type="ECO:0000256" key="6">
    <source>
        <dbReference type="RuleBase" id="RU367113"/>
    </source>
</evidence>
<evidence type="ECO:0000256" key="4">
    <source>
        <dbReference type="ARBA" id="ARBA00044692"/>
    </source>
</evidence>
<keyword evidence="6" id="KW-0540">Nuclease</keyword>
<evidence type="ECO:0000256" key="5">
    <source>
        <dbReference type="ARBA" id="ARBA00048124"/>
    </source>
</evidence>
<dbReference type="EMBL" id="CAJVPV010053491">
    <property type="protein sequence ID" value="CAG8782022.1"/>
    <property type="molecule type" value="Genomic_DNA"/>
</dbReference>
<accession>A0A9N9P1S9</accession>
<dbReference type="GO" id="GO:0000166">
    <property type="term" value="F:nucleotide binding"/>
    <property type="evidence" value="ECO:0007669"/>
    <property type="project" value="UniProtKB-KW"/>
</dbReference>
<gene>
    <name evidence="8" type="ORF">AMORRO_LOCUS17403</name>
</gene>
<dbReference type="AlphaFoldDB" id="A0A9N9P1S9"/>
<dbReference type="Proteomes" id="UP000789342">
    <property type="component" value="Unassembled WGS sequence"/>
</dbReference>
<evidence type="ECO:0000256" key="3">
    <source>
        <dbReference type="ARBA" id="ARBA00044676"/>
    </source>
</evidence>
<dbReference type="GO" id="GO:0000956">
    <property type="term" value="P:nuclear-transcribed mRNA catabolic process"/>
    <property type="evidence" value="ECO:0007669"/>
    <property type="project" value="TreeGrafter"/>
</dbReference>
<organism evidence="8 9">
    <name type="scientific">Acaulospora morrowiae</name>
    <dbReference type="NCBI Taxonomy" id="94023"/>
    <lineage>
        <taxon>Eukaryota</taxon>
        <taxon>Fungi</taxon>
        <taxon>Fungi incertae sedis</taxon>
        <taxon>Mucoromycota</taxon>
        <taxon>Glomeromycotina</taxon>
        <taxon>Glomeromycetes</taxon>
        <taxon>Diversisporales</taxon>
        <taxon>Acaulosporaceae</taxon>
        <taxon>Acaulospora</taxon>
    </lineage>
</organism>
<evidence type="ECO:0000256" key="1">
    <source>
        <dbReference type="ARBA" id="ARBA00001968"/>
    </source>
</evidence>